<keyword evidence="8" id="KW-0546">Nucleotide metabolism</keyword>
<dbReference type="CDD" id="cd01319">
    <property type="entry name" value="AMPD"/>
    <property type="match status" value="1"/>
</dbReference>
<dbReference type="Gene3D" id="4.10.800.20">
    <property type="match status" value="1"/>
</dbReference>
<dbReference type="Gene3D" id="3.20.20.140">
    <property type="entry name" value="Metal-dependent hydrolases"/>
    <property type="match status" value="2"/>
</dbReference>
<evidence type="ECO:0000313" key="10">
    <source>
        <dbReference type="Ensembl" id="ENSSFOP00015021402.2"/>
    </source>
</evidence>
<dbReference type="NCBIfam" id="TIGR01429">
    <property type="entry name" value="AMP_deaminase"/>
    <property type="match status" value="1"/>
</dbReference>
<dbReference type="PANTHER" id="PTHR11359:SF2">
    <property type="entry name" value="AMP DEAMINASE 3"/>
    <property type="match status" value="1"/>
</dbReference>
<accession>A0A8C9RQA5</accession>
<dbReference type="FunFam" id="3.20.20.140:FF:000035">
    <property type="entry name" value="Probable amp deaminase"/>
    <property type="match status" value="1"/>
</dbReference>
<keyword evidence="11" id="KW-1185">Reference proteome</keyword>
<evidence type="ECO:0000256" key="2">
    <source>
        <dbReference type="ARBA" id="ARBA00004955"/>
    </source>
</evidence>
<dbReference type="InterPro" id="IPR006650">
    <property type="entry name" value="A/AMP_deam_AS"/>
</dbReference>
<dbReference type="Pfam" id="PF19326">
    <property type="entry name" value="AMP_deaminase"/>
    <property type="match status" value="2"/>
</dbReference>
<evidence type="ECO:0000256" key="5">
    <source>
        <dbReference type="ARBA" id="ARBA00022723"/>
    </source>
</evidence>
<reference evidence="10" key="2">
    <citation type="submission" date="2025-08" db="UniProtKB">
        <authorList>
            <consortium name="Ensembl"/>
        </authorList>
    </citation>
    <scope>IDENTIFICATION</scope>
</reference>
<comment type="catalytic activity">
    <reaction evidence="9">
        <text>AMP + H2O + H(+) = IMP + NH4(+)</text>
        <dbReference type="Rhea" id="RHEA:14777"/>
        <dbReference type="ChEBI" id="CHEBI:15377"/>
        <dbReference type="ChEBI" id="CHEBI:15378"/>
        <dbReference type="ChEBI" id="CHEBI:28938"/>
        <dbReference type="ChEBI" id="CHEBI:58053"/>
        <dbReference type="ChEBI" id="CHEBI:456215"/>
        <dbReference type="EC" id="3.5.4.6"/>
    </reaction>
</comment>
<keyword evidence="6 9" id="KW-0378">Hydrolase</keyword>
<name>A0A8C9RQA5_SCLFO</name>
<evidence type="ECO:0000256" key="3">
    <source>
        <dbReference type="ARBA" id="ARBA00006676"/>
    </source>
</evidence>
<dbReference type="GO" id="GO:0003876">
    <property type="term" value="F:AMP deaminase activity"/>
    <property type="evidence" value="ECO:0007669"/>
    <property type="project" value="UniProtKB-EC"/>
</dbReference>
<dbReference type="PROSITE" id="PS00485">
    <property type="entry name" value="A_DEAMINASE"/>
    <property type="match status" value="1"/>
</dbReference>
<dbReference type="GO" id="GO:0046872">
    <property type="term" value="F:metal ion binding"/>
    <property type="evidence" value="ECO:0007669"/>
    <property type="project" value="UniProtKB-KW"/>
</dbReference>
<dbReference type="GeneTree" id="ENSGT00950000183011"/>
<sequence>MPRQFPKISLSEVDEQVRLLAEKVYASALKEEDTKDALSMFTVPEDCPIGLQQAKDRELLKEIAEHTDWALSVVSPLLSPASTCPSIPDNVPEFQRVTISGDYCAGITVEDYEQAAKSLLKALFIREKYSKLAYHRFPRTTAKFLRSAEGQKWLEEDEVLPDVSPCPREGEDPYRMEDIPENLNYELKMKDGIIYVYDNVEALKLQQPRSLPYPDLETFAIDLSQVLAMIADGPTKTYCHRRLNFLGSKFYLHEMLNEMAELKELKSVPHRDFYNVRKVTECINTERLQFSIFRDPWMSLNMDPYDLTVDSLDVHAGRQTFHRFDKFNSKYNPVGASELREIYLKSDNYIQGEYFARLIKEVAHNLEESKYQHAEPRLSIYGRSPEEWENLSHWFIQHRLHSPNMQWVIQVPRIYDIFKSKKIIPNFAKMLENIFLPLFEATVNPQKHKELYVFLKYVTGFDSVDDESKHSNHMFSYKSPKPEEWTTDENPPYSYYLFHMYANIMVLNNLRKERGLGTFQFRPHCGEAGSITHLVSAFLTADNISHGLNLKKSPVLQYLYYLAQVPIAMSPLSNNSLFLEYSKNPLREFLHKGLCVSLSTDDPMQFHYTKEALMEEYAIAAQLWKLSTCDVCEIARNSVLQSGLSHQEKKHFLGANYLKDGPEGNDIRRTNVAQIRMAYRHETLCNELRDTVNVSV</sequence>
<dbReference type="GO" id="GO:0046033">
    <property type="term" value="P:AMP metabolic process"/>
    <property type="evidence" value="ECO:0007669"/>
    <property type="project" value="TreeGrafter"/>
</dbReference>
<evidence type="ECO:0000256" key="6">
    <source>
        <dbReference type="ARBA" id="ARBA00022801"/>
    </source>
</evidence>
<dbReference type="GO" id="GO:0032264">
    <property type="term" value="P:IMP salvage"/>
    <property type="evidence" value="ECO:0007669"/>
    <property type="project" value="UniProtKB-UniPathway"/>
</dbReference>
<evidence type="ECO:0000256" key="7">
    <source>
        <dbReference type="ARBA" id="ARBA00022833"/>
    </source>
</evidence>
<dbReference type="Proteomes" id="UP000694397">
    <property type="component" value="Chromosome 11"/>
</dbReference>
<reference evidence="10 11" key="1">
    <citation type="submission" date="2019-04" db="EMBL/GenBank/DDBJ databases">
        <authorList>
            <consortium name="Wellcome Sanger Institute Data Sharing"/>
        </authorList>
    </citation>
    <scope>NUCLEOTIDE SEQUENCE [LARGE SCALE GENOMIC DNA]</scope>
</reference>
<evidence type="ECO:0000256" key="9">
    <source>
        <dbReference type="PIRNR" id="PIRNR001251"/>
    </source>
</evidence>
<proteinExistence type="inferred from homology"/>
<dbReference type="GO" id="GO:0005829">
    <property type="term" value="C:cytosol"/>
    <property type="evidence" value="ECO:0007669"/>
    <property type="project" value="TreeGrafter"/>
</dbReference>
<dbReference type="Ensembl" id="ENSSFOT00015021641.2">
    <property type="protein sequence ID" value="ENSSFOP00015021402.2"/>
    <property type="gene ID" value="ENSSFOG00015013737.2"/>
</dbReference>
<dbReference type="EC" id="3.5.4.6" evidence="4 9"/>
<comment type="cofactor">
    <cofactor evidence="1 9">
        <name>Zn(2+)</name>
        <dbReference type="ChEBI" id="CHEBI:29105"/>
    </cofactor>
</comment>
<organism evidence="10 11">
    <name type="scientific">Scleropages formosus</name>
    <name type="common">Asian bonytongue</name>
    <name type="synonym">Osteoglossum formosum</name>
    <dbReference type="NCBI Taxonomy" id="113540"/>
    <lineage>
        <taxon>Eukaryota</taxon>
        <taxon>Metazoa</taxon>
        <taxon>Chordata</taxon>
        <taxon>Craniata</taxon>
        <taxon>Vertebrata</taxon>
        <taxon>Euteleostomi</taxon>
        <taxon>Actinopterygii</taxon>
        <taxon>Neopterygii</taxon>
        <taxon>Teleostei</taxon>
        <taxon>Osteoglossocephala</taxon>
        <taxon>Osteoglossomorpha</taxon>
        <taxon>Osteoglossiformes</taxon>
        <taxon>Osteoglossidae</taxon>
        <taxon>Scleropages</taxon>
    </lineage>
</organism>
<evidence type="ECO:0000256" key="8">
    <source>
        <dbReference type="ARBA" id="ARBA00023080"/>
    </source>
</evidence>
<dbReference type="PANTHER" id="PTHR11359">
    <property type="entry name" value="AMP DEAMINASE"/>
    <property type="match status" value="1"/>
</dbReference>
<comment type="similarity">
    <text evidence="3 9">Belongs to the metallo-dependent hydrolases superfamily. Adenosine and AMP deaminases family.</text>
</comment>
<dbReference type="InterPro" id="IPR006329">
    <property type="entry name" value="AMPD"/>
</dbReference>
<keyword evidence="5 9" id="KW-0479">Metal-binding</keyword>
<reference evidence="10" key="3">
    <citation type="submission" date="2025-09" db="UniProtKB">
        <authorList>
            <consortium name="Ensembl"/>
        </authorList>
    </citation>
    <scope>IDENTIFICATION</scope>
</reference>
<comment type="pathway">
    <text evidence="2">Purine metabolism; IMP biosynthesis via salvage pathway; IMP from AMP: step 1/1.</text>
</comment>
<keyword evidence="7" id="KW-0862">Zinc</keyword>
<evidence type="ECO:0000256" key="1">
    <source>
        <dbReference type="ARBA" id="ARBA00001947"/>
    </source>
</evidence>
<evidence type="ECO:0000256" key="4">
    <source>
        <dbReference type="ARBA" id="ARBA00012775"/>
    </source>
</evidence>
<dbReference type="PIRSF" id="PIRSF001251">
    <property type="entry name" value="AMP_deaminase_met"/>
    <property type="match status" value="1"/>
</dbReference>
<dbReference type="SUPFAM" id="SSF51556">
    <property type="entry name" value="Metallo-dependent hydrolases"/>
    <property type="match status" value="1"/>
</dbReference>
<protein>
    <recommendedName>
        <fullName evidence="4 9">AMP deaminase</fullName>
        <ecNumber evidence="4 9">3.5.4.6</ecNumber>
    </recommendedName>
</protein>
<evidence type="ECO:0000313" key="11">
    <source>
        <dbReference type="Proteomes" id="UP000694397"/>
    </source>
</evidence>
<dbReference type="AlphaFoldDB" id="A0A8C9RQA5"/>
<dbReference type="UniPathway" id="UPA00591">
    <property type="reaction ID" value="UER00663"/>
</dbReference>
<dbReference type="InterPro" id="IPR032466">
    <property type="entry name" value="Metal_Hydrolase"/>
</dbReference>
<gene>
    <name evidence="10" type="primary">AMPD3</name>
    <name evidence="10" type="synonym">ampd3</name>
</gene>